<evidence type="ECO:0000313" key="2">
    <source>
        <dbReference type="Proteomes" id="UP000719766"/>
    </source>
</evidence>
<reference evidence="1" key="1">
    <citation type="journal article" date="2020" name="New Phytol.">
        <title>Comparative genomics reveals dynamic genome evolution in host specialist ectomycorrhizal fungi.</title>
        <authorList>
            <person name="Lofgren L.A."/>
            <person name="Nguyen N.H."/>
            <person name="Vilgalys R."/>
            <person name="Ruytinx J."/>
            <person name="Liao H.L."/>
            <person name="Branco S."/>
            <person name="Kuo A."/>
            <person name="LaButti K."/>
            <person name="Lipzen A."/>
            <person name="Andreopoulos W."/>
            <person name="Pangilinan J."/>
            <person name="Riley R."/>
            <person name="Hundley H."/>
            <person name="Na H."/>
            <person name="Barry K."/>
            <person name="Grigoriev I.V."/>
            <person name="Stajich J.E."/>
            <person name="Kennedy P.G."/>
        </authorList>
    </citation>
    <scope>NUCLEOTIDE SEQUENCE</scope>
    <source>
        <strain evidence="1">S12</strain>
    </source>
</reference>
<gene>
    <name evidence="1" type="ORF">HD556DRAFT_1535455</name>
</gene>
<protein>
    <submittedName>
        <fullName evidence="1">Uncharacterized protein</fullName>
    </submittedName>
</protein>
<evidence type="ECO:0000313" key="1">
    <source>
        <dbReference type="EMBL" id="KAG1796305.1"/>
    </source>
</evidence>
<comment type="caution">
    <text evidence="1">The sequence shown here is derived from an EMBL/GenBank/DDBJ whole genome shotgun (WGS) entry which is preliminary data.</text>
</comment>
<name>A0A9P7AXJ8_9AGAM</name>
<sequence length="86" mass="9992">MIPAKSVLSRIQFPHLESAPFPFFKVSLPITPASLLNIFRLSSSFLEYALRSLLYLYCFLSLGCSCFQCDCWDSHSMWSSQHFMDW</sequence>
<dbReference type="AlphaFoldDB" id="A0A9P7AXJ8"/>
<accession>A0A9P7AXJ8</accession>
<organism evidence="1 2">
    <name type="scientific">Suillus plorans</name>
    <dbReference type="NCBI Taxonomy" id="116603"/>
    <lineage>
        <taxon>Eukaryota</taxon>
        <taxon>Fungi</taxon>
        <taxon>Dikarya</taxon>
        <taxon>Basidiomycota</taxon>
        <taxon>Agaricomycotina</taxon>
        <taxon>Agaricomycetes</taxon>
        <taxon>Agaricomycetidae</taxon>
        <taxon>Boletales</taxon>
        <taxon>Suillineae</taxon>
        <taxon>Suillaceae</taxon>
        <taxon>Suillus</taxon>
    </lineage>
</organism>
<dbReference type="RefSeq" id="XP_041161821.1">
    <property type="nucleotide sequence ID" value="XM_041309599.1"/>
</dbReference>
<proteinExistence type="predicted"/>
<dbReference type="GeneID" id="64603363"/>
<keyword evidence="2" id="KW-1185">Reference proteome</keyword>
<dbReference type="Proteomes" id="UP000719766">
    <property type="component" value="Unassembled WGS sequence"/>
</dbReference>
<dbReference type="EMBL" id="JABBWE010000019">
    <property type="protein sequence ID" value="KAG1796305.1"/>
    <property type="molecule type" value="Genomic_DNA"/>
</dbReference>